<keyword evidence="1" id="KW-0732">Signal</keyword>
<sequence length="143" mass="15415">MRVSSPILTRVLYLLLSAATTQALLPPSRTSLNARYQLADRRSLLHTAAAALVGGFAGVRPGLALEDLDDIAAPSAGNAKPIQANPISLSVVTRDGSAKKVEKDSPYARIKELQQKSSLTDKEKKELRRLKADEMCEMLGRGC</sequence>
<evidence type="ECO:0000313" key="3">
    <source>
        <dbReference type="Proteomes" id="UP001515480"/>
    </source>
</evidence>
<evidence type="ECO:0000256" key="1">
    <source>
        <dbReference type="SAM" id="SignalP"/>
    </source>
</evidence>
<accession>A0AB34ICY8</accession>
<dbReference type="Proteomes" id="UP001515480">
    <property type="component" value="Unassembled WGS sequence"/>
</dbReference>
<proteinExistence type="predicted"/>
<dbReference type="AlphaFoldDB" id="A0AB34ICY8"/>
<reference evidence="2 3" key="1">
    <citation type="journal article" date="2024" name="Science">
        <title>Giant polyketide synthase enzymes in the biosynthesis of giant marine polyether toxins.</title>
        <authorList>
            <person name="Fallon T.R."/>
            <person name="Shende V.V."/>
            <person name="Wierzbicki I.H."/>
            <person name="Pendleton A.L."/>
            <person name="Watervoot N.F."/>
            <person name="Auber R.P."/>
            <person name="Gonzalez D.J."/>
            <person name="Wisecaver J.H."/>
            <person name="Moore B.S."/>
        </authorList>
    </citation>
    <scope>NUCLEOTIDE SEQUENCE [LARGE SCALE GENOMIC DNA]</scope>
    <source>
        <strain evidence="2 3">12B1</strain>
    </source>
</reference>
<evidence type="ECO:0000313" key="2">
    <source>
        <dbReference type="EMBL" id="KAL1496357.1"/>
    </source>
</evidence>
<keyword evidence="3" id="KW-1185">Reference proteome</keyword>
<dbReference type="EMBL" id="JBGBPQ010000029">
    <property type="protein sequence ID" value="KAL1496357.1"/>
    <property type="molecule type" value="Genomic_DNA"/>
</dbReference>
<feature type="signal peptide" evidence="1">
    <location>
        <begin position="1"/>
        <end position="23"/>
    </location>
</feature>
<organism evidence="2 3">
    <name type="scientific">Prymnesium parvum</name>
    <name type="common">Toxic golden alga</name>
    <dbReference type="NCBI Taxonomy" id="97485"/>
    <lineage>
        <taxon>Eukaryota</taxon>
        <taxon>Haptista</taxon>
        <taxon>Haptophyta</taxon>
        <taxon>Prymnesiophyceae</taxon>
        <taxon>Prymnesiales</taxon>
        <taxon>Prymnesiaceae</taxon>
        <taxon>Prymnesium</taxon>
    </lineage>
</organism>
<gene>
    <name evidence="2" type="ORF">AB1Y20_016313</name>
</gene>
<comment type="caution">
    <text evidence="2">The sequence shown here is derived from an EMBL/GenBank/DDBJ whole genome shotgun (WGS) entry which is preliminary data.</text>
</comment>
<protein>
    <submittedName>
        <fullName evidence="2">Uncharacterized protein</fullName>
    </submittedName>
</protein>
<feature type="chain" id="PRO_5044334133" evidence="1">
    <location>
        <begin position="24"/>
        <end position="143"/>
    </location>
</feature>
<name>A0AB34ICY8_PRYPA</name>